<dbReference type="RefSeq" id="WP_150899691.1">
    <property type="nucleotide sequence ID" value="NZ_WAAU01000013.1"/>
</dbReference>
<accession>A0A7J5AL28</accession>
<proteinExistence type="predicted"/>
<dbReference type="Proteomes" id="UP000467305">
    <property type="component" value="Unassembled WGS sequence"/>
</dbReference>
<evidence type="ECO:0000313" key="3">
    <source>
        <dbReference type="Proteomes" id="UP000467305"/>
    </source>
</evidence>
<dbReference type="AlphaFoldDB" id="A0A7J5AL28"/>
<gene>
    <name evidence="2" type="ORF">F7018_08855</name>
</gene>
<reference evidence="2 3" key="1">
    <citation type="submission" date="2019-09" db="EMBL/GenBank/DDBJ databases">
        <authorList>
            <person name="Cao W.R."/>
        </authorList>
    </citation>
    <scope>NUCLEOTIDE SEQUENCE [LARGE SCALE GENOMIC DNA]</scope>
    <source>
        <strain evidence="3">a4</strain>
    </source>
</reference>
<sequence>MIHSSNILKFIVTILLLTFTISTQSQEINVVDKKGTINTVNNNNVYTSATDPNTPTPVAVENDIWFDTSTTPNTIKVWDGTTWLSLANNFWSLTGNAGTNSTTNFLGTSDTQDLALRTNNIEAMRINQTNQYVGLGIAGATSPLHISRDLADGVGIIRVQGTEPDINFNDTDGGFNTFTFENAGVAKFAFGRRNTDAFYITRNDGTWHDETFNILNNNGHVGLNTDAPTERLDVNGKLRVRDISTVTTNNNILTATATGVVEKKELIAAETDNQITTGANGGVYLGPTVFVGSFIINGPGGGSATFTQDITGLPFQPSQITFTAHANIESANIDNDNGVGNNNAWINNSFGTMNGFVRDTGAPFTQQVIYVGGHGNSINDISRYASNSNCIGIRYGSQNGDDLGKITASLNTFLSNGFRLNVAYSLGTIGSTARRNDVLNESLLVIYTAYK</sequence>
<keyword evidence="3" id="KW-1185">Reference proteome</keyword>
<keyword evidence="1" id="KW-0732">Signal</keyword>
<comment type="caution">
    <text evidence="2">The sequence shown here is derived from an EMBL/GenBank/DDBJ whole genome shotgun (WGS) entry which is preliminary data.</text>
</comment>
<dbReference type="EMBL" id="WAAU01000013">
    <property type="protein sequence ID" value="KAB1158284.1"/>
    <property type="molecule type" value="Genomic_DNA"/>
</dbReference>
<feature type="signal peptide" evidence="1">
    <location>
        <begin position="1"/>
        <end position="25"/>
    </location>
</feature>
<feature type="chain" id="PRO_5029525457" evidence="1">
    <location>
        <begin position="26"/>
        <end position="451"/>
    </location>
</feature>
<evidence type="ECO:0000256" key="1">
    <source>
        <dbReference type="SAM" id="SignalP"/>
    </source>
</evidence>
<protein>
    <submittedName>
        <fullName evidence="2">Uncharacterized protein</fullName>
    </submittedName>
</protein>
<dbReference type="OrthoDB" id="1396884at2"/>
<organism evidence="2 3">
    <name type="scientific">Tenacibaculum aiptasiae</name>
    <dbReference type="NCBI Taxonomy" id="426481"/>
    <lineage>
        <taxon>Bacteria</taxon>
        <taxon>Pseudomonadati</taxon>
        <taxon>Bacteroidota</taxon>
        <taxon>Flavobacteriia</taxon>
        <taxon>Flavobacteriales</taxon>
        <taxon>Flavobacteriaceae</taxon>
        <taxon>Tenacibaculum</taxon>
    </lineage>
</organism>
<name>A0A7J5AL28_9FLAO</name>
<evidence type="ECO:0000313" key="2">
    <source>
        <dbReference type="EMBL" id="KAB1158284.1"/>
    </source>
</evidence>